<name>A0AC61NEP0_9BACT</name>
<dbReference type="Proteomes" id="UP000826212">
    <property type="component" value="Chromosome"/>
</dbReference>
<keyword evidence="2" id="KW-1185">Reference proteome</keyword>
<proteinExistence type="predicted"/>
<organism evidence="1 2">
    <name type="scientific">Halosquirtibacter laminarini</name>
    <dbReference type="NCBI Taxonomy" id="3374600"/>
    <lineage>
        <taxon>Bacteria</taxon>
        <taxon>Pseudomonadati</taxon>
        <taxon>Bacteroidota</taxon>
        <taxon>Bacteroidia</taxon>
        <taxon>Marinilabiliales</taxon>
        <taxon>Prolixibacteraceae</taxon>
        <taxon>Halosquirtibacter</taxon>
    </lineage>
</organism>
<sequence length="202" mass="23587">MRTIEKILEFCVILGFILRMMLVNNGYLIEGVSLLLIGIFYFIWSIFRFKDYSFRRKDQSTCIYDPISKRMSLLAGFGLFLTCSGAGQHMVFITSSNALVFLGMTILLIVAISETIVFIKEKRVHISRVYKRVFVWLAIGIGVWYMSGERAIQVIYRKHPRFIKAYKAVKKYPDNEKYREIMWNEYDKVMGKKTNRDSGGII</sequence>
<evidence type="ECO:0000313" key="1">
    <source>
        <dbReference type="EMBL" id="QZE13986.1"/>
    </source>
</evidence>
<reference evidence="1" key="1">
    <citation type="submission" date="2021-08" db="EMBL/GenBank/DDBJ databases">
        <title>Novel anaerobic bacterium isolated from sea squirt in East Sea, Republic of Korea.</title>
        <authorList>
            <person name="Nguyen T.H."/>
            <person name="Li Z."/>
            <person name="Lee Y.-J."/>
            <person name="Ko J."/>
            <person name="Kim S.-G."/>
        </authorList>
    </citation>
    <scope>NUCLEOTIDE SEQUENCE</scope>
    <source>
        <strain evidence="1">KCTC 25031</strain>
    </source>
</reference>
<protein>
    <submittedName>
        <fullName evidence="1">Uncharacterized protein</fullName>
    </submittedName>
</protein>
<evidence type="ECO:0000313" key="2">
    <source>
        <dbReference type="Proteomes" id="UP000826212"/>
    </source>
</evidence>
<dbReference type="EMBL" id="CP081303">
    <property type="protein sequence ID" value="QZE13986.1"/>
    <property type="molecule type" value="Genomic_DNA"/>
</dbReference>
<accession>A0AC61NEP0</accession>
<gene>
    <name evidence="1" type="ORF">K4L44_15875</name>
</gene>